<gene>
    <name evidence="3" type="ORF">V2S66_00545</name>
</gene>
<dbReference type="EMBL" id="JAZEWV010000001">
    <property type="protein sequence ID" value="MEE4540456.1"/>
    <property type="molecule type" value="Genomic_DNA"/>
</dbReference>
<keyword evidence="1" id="KW-0723">Serine/threonine-protein kinase</keyword>
<keyword evidence="1" id="KW-0418">Kinase</keyword>
<evidence type="ECO:0000313" key="4">
    <source>
        <dbReference type="Proteomes" id="UP001344658"/>
    </source>
</evidence>
<dbReference type="CDD" id="cd16936">
    <property type="entry name" value="HATPase_RsbW-like"/>
    <property type="match status" value="1"/>
</dbReference>
<evidence type="ECO:0000256" key="1">
    <source>
        <dbReference type="ARBA" id="ARBA00022527"/>
    </source>
</evidence>
<proteinExistence type="predicted"/>
<dbReference type="Pfam" id="PF13581">
    <property type="entry name" value="HATPase_c_2"/>
    <property type="match status" value="1"/>
</dbReference>
<dbReference type="GO" id="GO:0005524">
    <property type="term" value="F:ATP binding"/>
    <property type="evidence" value="ECO:0007669"/>
    <property type="project" value="UniProtKB-KW"/>
</dbReference>
<protein>
    <submittedName>
        <fullName evidence="3">ATP-binding protein</fullName>
    </submittedName>
</protein>
<evidence type="ECO:0000259" key="2">
    <source>
        <dbReference type="Pfam" id="PF13581"/>
    </source>
</evidence>
<comment type="caution">
    <text evidence="3">The sequence shown here is derived from an EMBL/GenBank/DDBJ whole genome shotgun (WGS) entry which is preliminary data.</text>
</comment>
<keyword evidence="4" id="KW-1185">Reference proteome</keyword>
<dbReference type="SUPFAM" id="SSF55874">
    <property type="entry name" value="ATPase domain of HSP90 chaperone/DNA topoisomerase II/histidine kinase"/>
    <property type="match status" value="1"/>
</dbReference>
<dbReference type="InterPro" id="IPR036890">
    <property type="entry name" value="HATPase_C_sf"/>
</dbReference>
<dbReference type="PANTHER" id="PTHR35526">
    <property type="entry name" value="ANTI-SIGMA-F FACTOR RSBW-RELATED"/>
    <property type="match status" value="1"/>
</dbReference>
<dbReference type="InterPro" id="IPR050267">
    <property type="entry name" value="Anti-sigma-factor_SerPK"/>
</dbReference>
<keyword evidence="1" id="KW-0808">Transferase</keyword>
<organism evidence="3 4">
    <name type="scientific">Actinacidiphila polyblastidii</name>
    <dbReference type="NCBI Taxonomy" id="3110430"/>
    <lineage>
        <taxon>Bacteria</taxon>
        <taxon>Bacillati</taxon>
        <taxon>Actinomycetota</taxon>
        <taxon>Actinomycetes</taxon>
        <taxon>Kitasatosporales</taxon>
        <taxon>Streptomycetaceae</taxon>
        <taxon>Actinacidiphila</taxon>
    </lineage>
</organism>
<dbReference type="PANTHER" id="PTHR35526:SF3">
    <property type="entry name" value="ANTI-SIGMA-F FACTOR RSBW"/>
    <property type="match status" value="1"/>
</dbReference>
<sequence length="219" mass="23688">MSERFLAVGPDTGQVAVARRWARARVEEFAWPTRWRPDTGLVALVVSELLTNALRYAGGLAGLSLVFGARRLRIVVSDDSVQNPVLRRPKEGEPGGRGLGIVASVAESWGTVPTGHGKQVWADLTDTGGIHQPLPPVRAAGEPGGWNLSQDCLSCSSVITGNSSAAPVRSSRRPTWVLTPSRRTLPSCSKALLRASRRLVRKVESAKPTPVRSRTRWGW</sequence>
<accession>A0ABU7P3S9</accession>
<reference evidence="3 4" key="1">
    <citation type="submission" date="2023-12" db="EMBL/GenBank/DDBJ databases">
        <title>Streptomyces sp. V4-01.</title>
        <authorList>
            <person name="Somphong A."/>
            <person name="Phongsopitanun W."/>
        </authorList>
    </citation>
    <scope>NUCLEOTIDE SEQUENCE [LARGE SCALE GENOMIC DNA]</scope>
    <source>
        <strain evidence="3 4">V4-01</strain>
    </source>
</reference>
<dbReference type="Gene3D" id="3.30.565.10">
    <property type="entry name" value="Histidine kinase-like ATPase, C-terminal domain"/>
    <property type="match status" value="1"/>
</dbReference>
<keyword evidence="3" id="KW-0547">Nucleotide-binding</keyword>
<name>A0ABU7P3S9_9ACTN</name>
<feature type="domain" description="Histidine kinase/HSP90-like ATPase" evidence="2">
    <location>
        <begin position="12"/>
        <end position="121"/>
    </location>
</feature>
<evidence type="ECO:0000313" key="3">
    <source>
        <dbReference type="EMBL" id="MEE4540456.1"/>
    </source>
</evidence>
<keyword evidence="3" id="KW-0067">ATP-binding</keyword>
<dbReference type="Proteomes" id="UP001344658">
    <property type="component" value="Unassembled WGS sequence"/>
</dbReference>
<dbReference type="InterPro" id="IPR003594">
    <property type="entry name" value="HATPase_dom"/>
</dbReference>